<evidence type="ECO:0000313" key="2">
    <source>
        <dbReference type="Proteomes" id="UP001139103"/>
    </source>
</evidence>
<dbReference type="EMBL" id="JAJKFT010000010">
    <property type="protein sequence ID" value="MCC9630485.1"/>
    <property type="molecule type" value="Genomic_DNA"/>
</dbReference>
<sequence>MELLIETTGQVRCVYAESVDLHELGAVSIRRGSHVEPTDDGHWTADMAPVDGPLLGPFATRSAALDAEVAWLRCHWLTPAK</sequence>
<protein>
    <submittedName>
        <fullName evidence="1">Uncharacterized protein</fullName>
    </submittedName>
</protein>
<keyword evidence="2" id="KW-1185">Reference proteome</keyword>
<accession>A0A9X1MQG5</accession>
<name>A0A9X1MQG5_9BACT</name>
<gene>
    <name evidence="1" type="ORF">LOC68_18985</name>
</gene>
<comment type="caution">
    <text evidence="1">The sequence shown here is derived from an EMBL/GenBank/DDBJ whole genome shotgun (WGS) entry which is preliminary data.</text>
</comment>
<evidence type="ECO:0000313" key="1">
    <source>
        <dbReference type="EMBL" id="MCC9630485.1"/>
    </source>
</evidence>
<proteinExistence type="predicted"/>
<dbReference type="RefSeq" id="WP_230221663.1">
    <property type="nucleotide sequence ID" value="NZ_JAJKFT010000010.1"/>
</dbReference>
<dbReference type="AlphaFoldDB" id="A0A9X1MQG5"/>
<organism evidence="1 2">
    <name type="scientific">Blastopirellula sediminis</name>
    <dbReference type="NCBI Taxonomy" id="2894196"/>
    <lineage>
        <taxon>Bacteria</taxon>
        <taxon>Pseudomonadati</taxon>
        <taxon>Planctomycetota</taxon>
        <taxon>Planctomycetia</taxon>
        <taxon>Pirellulales</taxon>
        <taxon>Pirellulaceae</taxon>
        <taxon>Blastopirellula</taxon>
    </lineage>
</organism>
<dbReference type="Proteomes" id="UP001139103">
    <property type="component" value="Unassembled WGS sequence"/>
</dbReference>
<reference evidence="1" key="1">
    <citation type="submission" date="2021-11" db="EMBL/GenBank/DDBJ databases">
        <title>Genome sequence.</title>
        <authorList>
            <person name="Sun Q."/>
        </authorList>
    </citation>
    <scope>NUCLEOTIDE SEQUENCE</scope>
    <source>
        <strain evidence="1">JC732</strain>
    </source>
</reference>